<dbReference type="Gene3D" id="3.90.105.10">
    <property type="entry name" value="Molybdopterin biosynthesis moea protein, domain 2"/>
    <property type="match status" value="1"/>
</dbReference>
<dbReference type="GO" id="GO:0072579">
    <property type="term" value="P:glycine receptor clustering"/>
    <property type="evidence" value="ECO:0007669"/>
    <property type="project" value="TreeGrafter"/>
</dbReference>
<evidence type="ECO:0000256" key="1">
    <source>
        <dbReference type="ARBA" id="ARBA00005046"/>
    </source>
</evidence>
<evidence type="ECO:0000313" key="7">
    <source>
        <dbReference type="EnsemblMetazoa" id="XP_019755845.1"/>
    </source>
</evidence>
<comment type="function">
    <text evidence="5">Catalyzes two steps in the biosynthesis of the molybdenum cofactor. In the first step, molybdopterin is adenylated. Subsequently, molybdate is inserted into adenylated molybdopterin and AMP is released.</text>
</comment>
<dbReference type="Gene3D" id="2.170.190.11">
    <property type="entry name" value="Molybdopterin biosynthesis moea protein, domain 3"/>
    <property type="match status" value="1"/>
</dbReference>
<evidence type="ECO:0000256" key="2">
    <source>
        <dbReference type="ARBA" id="ARBA00007589"/>
    </source>
</evidence>
<dbReference type="AlphaFoldDB" id="A0AAR5P420"/>
<dbReference type="InterPro" id="IPR008284">
    <property type="entry name" value="MoCF_biosynth_CS"/>
</dbReference>
<keyword evidence="8" id="KW-1185">Reference proteome</keyword>
<comment type="cofactor">
    <cofactor evidence="5">
        <name>Mg(2+)</name>
        <dbReference type="ChEBI" id="CHEBI:18420"/>
    </cofactor>
</comment>
<dbReference type="FunFam" id="2.170.190.11:FF:000001">
    <property type="entry name" value="Molybdopterin molybdenumtransferase"/>
    <property type="match status" value="1"/>
</dbReference>
<reference evidence="7" key="2">
    <citation type="submission" date="2024-08" db="UniProtKB">
        <authorList>
            <consortium name="EnsemblMetazoa"/>
        </authorList>
    </citation>
    <scope>IDENTIFICATION</scope>
</reference>
<dbReference type="GO" id="GO:0006777">
    <property type="term" value="P:Mo-molybdopterin cofactor biosynthetic process"/>
    <property type="evidence" value="ECO:0007669"/>
    <property type="project" value="UniProtKB-UniRule"/>
</dbReference>
<dbReference type="PROSITE" id="PS01079">
    <property type="entry name" value="MOCF_BIOSYNTHESIS_2"/>
    <property type="match status" value="1"/>
</dbReference>
<dbReference type="GO" id="GO:0099634">
    <property type="term" value="C:postsynaptic specialization membrane"/>
    <property type="evidence" value="ECO:0007669"/>
    <property type="project" value="GOC"/>
</dbReference>
<dbReference type="PANTHER" id="PTHR10192">
    <property type="entry name" value="MOLYBDOPTERIN BIOSYNTHESIS PROTEIN"/>
    <property type="match status" value="1"/>
</dbReference>
<dbReference type="GO" id="GO:0046872">
    <property type="term" value="F:metal ion binding"/>
    <property type="evidence" value="ECO:0007669"/>
    <property type="project" value="UniProtKB-UniRule"/>
</dbReference>
<dbReference type="NCBIfam" id="NF045515">
    <property type="entry name" value="Glp_gephyrin"/>
    <property type="match status" value="1"/>
</dbReference>
<dbReference type="Gene3D" id="2.40.340.10">
    <property type="entry name" value="MoeA, C-terminal, domain IV"/>
    <property type="match status" value="1"/>
</dbReference>
<evidence type="ECO:0000259" key="6">
    <source>
        <dbReference type="SMART" id="SM00852"/>
    </source>
</evidence>
<dbReference type="SUPFAM" id="SSF63867">
    <property type="entry name" value="MoeA C-terminal domain-like"/>
    <property type="match status" value="1"/>
</dbReference>
<dbReference type="GO" id="GO:0097112">
    <property type="term" value="P:gamma-aminobutyric acid receptor clustering"/>
    <property type="evidence" value="ECO:0007669"/>
    <property type="project" value="TreeGrafter"/>
</dbReference>
<comment type="catalytic activity">
    <reaction evidence="5">
        <text>adenylyl-molybdopterin + molybdate = Mo-molybdopterin + AMP + H(+)</text>
        <dbReference type="Rhea" id="RHEA:35047"/>
        <dbReference type="ChEBI" id="CHEBI:15378"/>
        <dbReference type="ChEBI" id="CHEBI:36264"/>
        <dbReference type="ChEBI" id="CHEBI:62727"/>
        <dbReference type="ChEBI" id="CHEBI:71302"/>
        <dbReference type="ChEBI" id="CHEBI:456215"/>
    </reaction>
</comment>
<dbReference type="InterPro" id="IPR005111">
    <property type="entry name" value="MoeA_C_domain_IV"/>
</dbReference>
<evidence type="ECO:0000256" key="4">
    <source>
        <dbReference type="ARBA" id="ARBA00023150"/>
    </source>
</evidence>
<sequence>MAMLSRPACGIKNRTIIVNFPGSAKAAVECFGFIKTSILHAVALLNEQTDNVKWEHQRIQQESKVKLGSGGFLKRKSPFPMLEVDTALDLIRHQVAPIEESEEIAIENAATRILAEDIKAPHPIPSFPASIKDGYAVRQSDGMGRRRIRAAVAAGDVPDSEELQPGEIIRISTGAPVPAGADAVVQVEDTQLLETSETGDEDLVEILVAPKIGQDIRPIGSDIQAQSVVLKQHASITPAYIGVLAMLGISRVKVIKRPAIGIISTGNELVSFKGPLKPGLIYDSNKVMLLTLLKSFGYIADDCGIAKDTPNSSKSILENALKAHNFIISTGGVSMGEFDFLKQVLVEDFGAQVHFGRVNMKPGKPTVFATLNFEGKSKIVFALPGNPVSCFVTTLLFVLPTLKYLENDQQFIGWPTVDAILEEGIRSSDARPEYVRVIVSRNEQNTLICKSTGKQISSRLTSTVDANGLLLLPGRAAFEAGESHPVYLFGSIF</sequence>
<comment type="similarity">
    <text evidence="5">Belongs to the MoeA family.</text>
</comment>
<keyword evidence="5" id="KW-0479">Metal-binding</keyword>
<organism evidence="7 8">
    <name type="scientific">Dendroctonus ponderosae</name>
    <name type="common">Mountain pine beetle</name>
    <dbReference type="NCBI Taxonomy" id="77166"/>
    <lineage>
        <taxon>Eukaryota</taxon>
        <taxon>Metazoa</taxon>
        <taxon>Ecdysozoa</taxon>
        <taxon>Arthropoda</taxon>
        <taxon>Hexapoda</taxon>
        <taxon>Insecta</taxon>
        <taxon>Pterygota</taxon>
        <taxon>Neoptera</taxon>
        <taxon>Endopterygota</taxon>
        <taxon>Coleoptera</taxon>
        <taxon>Polyphaga</taxon>
        <taxon>Cucujiformia</taxon>
        <taxon>Curculionidae</taxon>
        <taxon>Scolytinae</taxon>
        <taxon>Dendroctonus</taxon>
    </lineage>
</organism>
<proteinExistence type="inferred from homology"/>
<keyword evidence="4 5" id="KW-0501">Molybdenum cofactor biosynthesis</keyword>
<comment type="similarity">
    <text evidence="2">In the N-terminal section; belongs to the MoaB/Mog family.</text>
</comment>
<comment type="similarity">
    <text evidence="3">In the C-terminal section; belongs to the MoeA family.</text>
</comment>
<dbReference type="PANTHER" id="PTHR10192:SF5">
    <property type="entry name" value="GEPHYRIN"/>
    <property type="match status" value="1"/>
</dbReference>
<dbReference type="GO" id="GO:0061599">
    <property type="term" value="F:molybdopterin molybdotransferase activity"/>
    <property type="evidence" value="ECO:0007669"/>
    <property type="project" value="UniProtKB-UniRule"/>
</dbReference>
<dbReference type="GO" id="GO:0005829">
    <property type="term" value="C:cytosol"/>
    <property type="evidence" value="ECO:0007669"/>
    <property type="project" value="TreeGrafter"/>
</dbReference>
<keyword evidence="5" id="KW-0500">Molybdenum</keyword>
<dbReference type="InterPro" id="IPR001453">
    <property type="entry name" value="MoaB/Mog_dom"/>
</dbReference>
<evidence type="ECO:0000313" key="8">
    <source>
        <dbReference type="Proteomes" id="UP000019118"/>
    </source>
</evidence>
<dbReference type="InterPro" id="IPR036425">
    <property type="entry name" value="MoaB/Mog-like_dom_sf"/>
</dbReference>
<evidence type="ECO:0000256" key="3">
    <source>
        <dbReference type="ARBA" id="ARBA00008339"/>
    </source>
</evidence>
<comment type="pathway">
    <text evidence="1 5">Cofactor biosynthesis; molybdopterin biosynthesis.</text>
</comment>
<dbReference type="FunFam" id="3.40.980.10:FF:000001">
    <property type="entry name" value="Molybdopterin molybdenumtransferase"/>
    <property type="match status" value="1"/>
</dbReference>
<dbReference type="SMART" id="SM00852">
    <property type="entry name" value="MoCF_biosynth"/>
    <property type="match status" value="1"/>
</dbReference>
<dbReference type="InterPro" id="IPR036688">
    <property type="entry name" value="MoeA_C_domain_IV_sf"/>
</dbReference>
<reference evidence="8" key="1">
    <citation type="journal article" date="2013" name="Genome Biol.">
        <title>Draft genome of the mountain pine beetle, Dendroctonus ponderosae Hopkins, a major forest pest.</title>
        <authorList>
            <person name="Keeling C.I."/>
            <person name="Yuen M.M."/>
            <person name="Liao N.Y."/>
            <person name="Docking T.R."/>
            <person name="Chan S.K."/>
            <person name="Taylor G.A."/>
            <person name="Palmquist D.L."/>
            <person name="Jackman S.D."/>
            <person name="Nguyen A."/>
            <person name="Li M."/>
            <person name="Henderson H."/>
            <person name="Janes J.K."/>
            <person name="Zhao Y."/>
            <person name="Pandoh P."/>
            <person name="Moore R."/>
            <person name="Sperling F.A."/>
            <person name="Huber D.P."/>
            <person name="Birol I."/>
            <person name="Jones S.J."/>
            <person name="Bohlmann J."/>
        </authorList>
    </citation>
    <scope>NUCLEOTIDE SEQUENCE</scope>
</reference>
<keyword evidence="5" id="KW-0460">Magnesium</keyword>
<dbReference type="InterPro" id="IPR038987">
    <property type="entry name" value="MoeA-like"/>
</dbReference>
<accession>A0AAR5P420</accession>
<keyword evidence="5" id="KW-0808">Transferase</keyword>
<dbReference type="InterPro" id="IPR005110">
    <property type="entry name" value="MoeA_linker/N"/>
</dbReference>
<dbReference type="SUPFAM" id="SSF53218">
    <property type="entry name" value="Molybdenum cofactor biosynthesis proteins"/>
    <property type="match status" value="2"/>
</dbReference>
<dbReference type="CDD" id="cd00887">
    <property type="entry name" value="MoeA"/>
    <property type="match status" value="1"/>
</dbReference>
<dbReference type="Proteomes" id="UP000019118">
    <property type="component" value="Unassembled WGS sequence"/>
</dbReference>
<comment type="catalytic activity">
    <reaction evidence="5">
        <text>molybdopterin + ATP + H(+) = adenylyl-molybdopterin + diphosphate</text>
        <dbReference type="Rhea" id="RHEA:31331"/>
        <dbReference type="ChEBI" id="CHEBI:15378"/>
        <dbReference type="ChEBI" id="CHEBI:30616"/>
        <dbReference type="ChEBI" id="CHEBI:33019"/>
        <dbReference type="ChEBI" id="CHEBI:58698"/>
        <dbReference type="ChEBI" id="CHEBI:62727"/>
    </reaction>
</comment>
<dbReference type="GO" id="GO:0061598">
    <property type="term" value="F:molybdopterin adenylyltransferase activity"/>
    <property type="evidence" value="ECO:0007669"/>
    <property type="project" value="UniProtKB-UniRule"/>
</dbReference>
<name>A0AAR5P420_DENPD</name>
<protein>
    <recommendedName>
        <fullName evidence="6">MoaB/Mog domain-containing protein</fullName>
    </recommendedName>
</protein>
<feature type="domain" description="MoaB/Mog" evidence="6">
    <location>
        <begin position="261"/>
        <end position="404"/>
    </location>
</feature>
<dbReference type="Gene3D" id="3.40.980.10">
    <property type="entry name" value="MoaB/Mog-like domain"/>
    <property type="match status" value="2"/>
</dbReference>
<dbReference type="GO" id="GO:0007529">
    <property type="term" value="P:establishment of synaptic specificity at neuromuscular junction"/>
    <property type="evidence" value="ECO:0007669"/>
    <property type="project" value="TreeGrafter"/>
</dbReference>
<dbReference type="Pfam" id="PF00994">
    <property type="entry name" value="MoCF_biosynth"/>
    <property type="match status" value="1"/>
</dbReference>
<dbReference type="Pfam" id="PF03454">
    <property type="entry name" value="MoeA_C"/>
    <property type="match status" value="1"/>
</dbReference>
<dbReference type="Pfam" id="PF03453">
    <property type="entry name" value="MoeA_N"/>
    <property type="match status" value="1"/>
</dbReference>
<dbReference type="EnsemblMetazoa" id="XM_019900286.1">
    <property type="protein sequence ID" value="XP_019755845.1"/>
    <property type="gene ID" value="LOC109534563"/>
</dbReference>
<dbReference type="NCBIfam" id="TIGR00177">
    <property type="entry name" value="molyb_syn"/>
    <property type="match status" value="1"/>
</dbReference>
<dbReference type="GO" id="GO:0005524">
    <property type="term" value="F:ATP binding"/>
    <property type="evidence" value="ECO:0007669"/>
    <property type="project" value="UniProtKB-UniRule"/>
</dbReference>
<dbReference type="GO" id="GO:0030425">
    <property type="term" value="C:dendrite"/>
    <property type="evidence" value="ECO:0007669"/>
    <property type="project" value="TreeGrafter"/>
</dbReference>
<evidence type="ECO:0000256" key="5">
    <source>
        <dbReference type="RuleBase" id="RU365090"/>
    </source>
</evidence>
<dbReference type="SUPFAM" id="SSF63882">
    <property type="entry name" value="MoeA N-terminal region -like"/>
    <property type="match status" value="1"/>
</dbReference>
<dbReference type="InterPro" id="IPR036135">
    <property type="entry name" value="MoeA_linker/N_sf"/>
</dbReference>
<dbReference type="GO" id="GO:0098970">
    <property type="term" value="P:postsynaptic neurotransmitter receptor diffusion trapping"/>
    <property type="evidence" value="ECO:0007669"/>
    <property type="project" value="TreeGrafter"/>
</dbReference>